<dbReference type="EMBL" id="RAPN01000001">
    <property type="protein sequence ID" value="RKD92267.1"/>
    <property type="molecule type" value="Genomic_DNA"/>
</dbReference>
<evidence type="ECO:0000313" key="1">
    <source>
        <dbReference type="EMBL" id="RKD92267.1"/>
    </source>
</evidence>
<comment type="caution">
    <text evidence="1">The sequence shown here is derived from an EMBL/GenBank/DDBJ whole genome shotgun (WGS) entry which is preliminary data.</text>
</comment>
<dbReference type="RefSeq" id="WP_120273494.1">
    <property type="nucleotide sequence ID" value="NZ_RAPN01000001.1"/>
</dbReference>
<reference evidence="1 2" key="1">
    <citation type="submission" date="2018-09" db="EMBL/GenBank/DDBJ databases">
        <title>Genomic Encyclopedia of Archaeal and Bacterial Type Strains, Phase II (KMG-II): from individual species to whole genera.</title>
        <authorList>
            <person name="Goeker M."/>
        </authorList>
    </citation>
    <scope>NUCLEOTIDE SEQUENCE [LARGE SCALE GENOMIC DNA]</scope>
    <source>
        <strain evidence="1 2">DSM 27148</strain>
    </source>
</reference>
<sequence length="338" mass="37809">MKRGLVILALLCAGKFVSGQDLGEKKTPKFDSNYIDSYYDDVVVRLYTADKGNHVYFSDRANNIGIRYRSNDSFKLGVGVNYKWFGLKVGADLPFSHSNPDIYGKSSSFGLQSYIIARPFILDVVALRTTGYYLTLHGKNANQFDADASGVYHVNRGLKTSNLGVNFIYVLNSKRFSYKAAFNQTDLQKKSAGSLIWGCGLSSFKIENGEAIIPSEFTEQYFKDWDGLMNFHSYSISGSLGYAYSLVPFKYAILTASTSAKFGVRYNQLAFTDENDISQTKPGLGGEVRLSGGYHFPWFYFGASFVQTQFNSDVRFNSLQIANGTSFLEFTISKRIKL</sequence>
<accession>A0A419W9X9</accession>
<dbReference type="InterPro" id="IPR025535">
    <property type="entry name" value="DUF4421"/>
</dbReference>
<dbReference type="OrthoDB" id="975269at2"/>
<gene>
    <name evidence="1" type="ORF">BC643_2638</name>
</gene>
<protein>
    <submittedName>
        <fullName evidence="1">Uncharacterized protein DUF4421</fullName>
    </submittedName>
</protein>
<proteinExistence type="predicted"/>
<keyword evidence="2" id="KW-1185">Reference proteome</keyword>
<dbReference type="Pfam" id="PF14391">
    <property type="entry name" value="DUF4421"/>
    <property type="match status" value="1"/>
</dbReference>
<name>A0A419W9X9_9BACT</name>
<dbReference type="AlphaFoldDB" id="A0A419W9X9"/>
<evidence type="ECO:0000313" key="2">
    <source>
        <dbReference type="Proteomes" id="UP000283387"/>
    </source>
</evidence>
<organism evidence="1 2">
    <name type="scientific">Mangrovibacterium diazotrophicum</name>
    <dbReference type="NCBI Taxonomy" id="1261403"/>
    <lineage>
        <taxon>Bacteria</taxon>
        <taxon>Pseudomonadati</taxon>
        <taxon>Bacteroidota</taxon>
        <taxon>Bacteroidia</taxon>
        <taxon>Marinilabiliales</taxon>
        <taxon>Prolixibacteraceae</taxon>
        <taxon>Mangrovibacterium</taxon>
    </lineage>
</organism>
<dbReference type="Proteomes" id="UP000283387">
    <property type="component" value="Unassembled WGS sequence"/>
</dbReference>